<organism evidence="1">
    <name type="scientific">bioreactor metagenome</name>
    <dbReference type="NCBI Taxonomy" id="1076179"/>
    <lineage>
        <taxon>unclassified sequences</taxon>
        <taxon>metagenomes</taxon>
        <taxon>ecological metagenomes</taxon>
    </lineage>
</organism>
<gene>
    <name evidence="1" type="ORF">SDC9_201989</name>
</gene>
<sequence>MSLIPGPQIADVFLMWHIGFGNQQAVRPDLFQDRPPEFDYLMGLRQMNAAAVFLFPQETDGIESNCLGTA</sequence>
<proteinExistence type="predicted"/>
<reference evidence="1" key="1">
    <citation type="submission" date="2019-08" db="EMBL/GenBank/DDBJ databases">
        <authorList>
            <person name="Kucharzyk K."/>
            <person name="Murdoch R.W."/>
            <person name="Higgins S."/>
            <person name="Loffler F."/>
        </authorList>
    </citation>
    <scope>NUCLEOTIDE SEQUENCE</scope>
</reference>
<protein>
    <submittedName>
        <fullName evidence="1">Uncharacterized protein</fullName>
    </submittedName>
</protein>
<dbReference type="EMBL" id="VSSQ01122446">
    <property type="protein sequence ID" value="MPN54319.1"/>
    <property type="molecule type" value="Genomic_DNA"/>
</dbReference>
<comment type="caution">
    <text evidence="1">The sequence shown here is derived from an EMBL/GenBank/DDBJ whole genome shotgun (WGS) entry which is preliminary data.</text>
</comment>
<accession>A0A645IV70</accession>
<name>A0A645IV70_9ZZZZ</name>
<evidence type="ECO:0000313" key="1">
    <source>
        <dbReference type="EMBL" id="MPN54319.1"/>
    </source>
</evidence>
<dbReference type="AlphaFoldDB" id="A0A645IV70"/>